<dbReference type="CDD" id="cd11387">
    <property type="entry name" value="bHLHzip_USF_MITF"/>
    <property type="match status" value="1"/>
</dbReference>
<gene>
    <name evidence="8" type="ORF">GGI19_003172</name>
</gene>
<feature type="compositionally biased region" description="Polar residues" evidence="6">
    <location>
        <begin position="455"/>
        <end position="467"/>
    </location>
</feature>
<sequence length="501" mass="53331">MSASSKAIGAKTSTSNPSLQLKPRPGSSSDVDSEVQSNKPLFLNFTAELAPFGASNKKQKTKKSNVYKVSGVNILNRNSVDSKTALERLQRRRENHNFVERRRRDNINHTITTLSSLIPYCAEEGVKLNKGSILHMAVEYIRDIQDINSALSAENIRLGGSGSMELPANRPNRRDSSVISELNTAVHSEDDDDEDDGEDQDDDDESSLPLMMSSSASTTSTQSPQRRSRKGSVGQATPPTRKRSSSKAAQTAAEAGRNGVAGVCKRPMLSMSSSSSSSSATLMSSRTSLSLSSTGHYHGHLPGGMASPPLTTANTSTAPSANTSPMGPNSIAGASFAYTNVRSVPSAANLPHLPPPLATKPHQQQMPPMIPSISSMTINGASLVNRQPAQSMPSSPNFRPAATLQVAQPLMGVVRNSSGSSSSSIGSHPFFNSDVSSVRHNLQPPSDKHAHPVYGSTTAPHSLQSTPMMRPNHDPALSDKFELPPLAFNDGSATPYLSRMH</sequence>
<evidence type="ECO:0000256" key="4">
    <source>
        <dbReference type="ARBA" id="ARBA00023163"/>
    </source>
</evidence>
<feature type="domain" description="BHLH" evidence="7">
    <location>
        <begin position="91"/>
        <end position="144"/>
    </location>
</feature>
<evidence type="ECO:0000313" key="9">
    <source>
        <dbReference type="Proteomes" id="UP001140011"/>
    </source>
</evidence>
<dbReference type="SMART" id="SM00353">
    <property type="entry name" value="HLH"/>
    <property type="match status" value="1"/>
</dbReference>
<feature type="region of interest" description="Disordered" evidence="6">
    <location>
        <begin position="437"/>
        <end position="467"/>
    </location>
</feature>
<feature type="compositionally biased region" description="Polar residues" evidence="6">
    <location>
        <begin position="26"/>
        <end position="35"/>
    </location>
</feature>
<evidence type="ECO:0000259" key="7">
    <source>
        <dbReference type="PROSITE" id="PS50888"/>
    </source>
</evidence>
<protein>
    <recommendedName>
        <fullName evidence="7">BHLH domain-containing protein</fullName>
    </recommendedName>
</protein>
<feature type="region of interest" description="Disordered" evidence="6">
    <location>
        <begin position="347"/>
        <end position="366"/>
    </location>
</feature>
<dbReference type="OrthoDB" id="690068at2759"/>
<evidence type="ECO:0000256" key="6">
    <source>
        <dbReference type="SAM" id="MobiDB-lite"/>
    </source>
</evidence>
<dbReference type="Proteomes" id="UP001140011">
    <property type="component" value="Unassembled WGS sequence"/>
</dbReference>
<feature type="compositionally biased region" description="Low complexity" evidence="6">
    <location>
        <begin position="306"/>
        <end position="325"/>
    </location>
</feature>
<dbReference type="SUPFAM" id="SSF47459">
    <property type="entry name" value="HLH, helix-loop-helix DNA-binding domain"/>
    <property type="match status" value="1"/>
</dbReference>
<dbReference type="PANTHER" id="PTHR45776">
    <property type="entry name" value="MIP04163P"/>
    <property type="match status" value="1"/>
</dbReference>
<feature type="compositionally biased region" description="Acidic residues" evidence="6">
    <location>
        <begin position="189"/>
        <end position="206"/>
    </location>
</feature>
<dbReference type="PROSITE" id="PS50888">
    <property type="entry name" value="BHLH"/>
    <property type="match status" value="1"/>
</dbReference>
<dbReference type="Gene3D" id="4.10.280.10">
    <property type="entry name" value="Helix-loop-helix DNA-binding domain"/>
    <property type="match status" value="1"/>
</dbReference>
<dbReference type="GO" id="GO:0000981">
    <property type="term" value="F:DNA-binding transcription factor activity, RNA polymerase II-specific"/>
    <property type="evidence" value="ECO:0007669"/>
    <property type="project" value="TreeGrafter"/>
</dbReference>
<dbReference type="Pfam" id="PF00010">
    <property type="entry name" value="HLH"/>
    <property type="match status" value="1"/>
</dbReference>
<dbReference type="InterPro" id="IPR011598">
    <property type="entry name" value="bHLH_dom"/>
</dbReference>
<proteinExistence type="predicted"/>
<feature type="compositionally biased region" description="Low complexity" evidence="6">
    <location>
        <begin position="268"/>
        <end position="294"/>
    </location>
</feature>
<keyword evidence="2" id="KW-0805">Transcription regulation</keyword>
<comment type="subcellular location">
    <subcellularLocation>
        <location evidence="1">Nucleus</location>
    </subcellularLocation>
</comment>
<keyword evidence="4" id="KW-0804">Transcription</keyword>
<evidence type="ECO:0000256" key="5">
    <source>
        <dbReference type="ARBA" id="ARBA00023242"/>
    </source>
</evidence>
<dbReference type="InterPro" id="IPR036638">
    <property type="entry name" value="HLH_DNA-bd_sf"/>
</dbReference>
<feature type="compositionally biased region" description="Low complexity" evidence="6">
    <location>
        <begin position="207"/>
        <end position="225"/>
    </location>
</feature>
<name>A0A9W8H1A0_9FUNG</name>
<keyword evidence="5" id="KW-0539">Nucleus</keyword>
<dbReference type="EMBL" id="JANBUH010000195">
    <property type="protein sequence ID" value="KAJ2753383.1"/>
    <property type="molecule type" value="Genomic_DNA"/>
</dbReference>
<evidence type="ECO:0000256" key="3">
    <source>
        <dbReference type="ARBA" id="ARBA00023125"/>
    </source>
</evidence>
<feature type="region of interest" description="Disordered" evidence="6">
    <location>
        <begin position="1"/>
        <end position="35"/>
    </location>
</feature>
<reference evidence="8" key="1">
    <citation type="submission" date="2022-07" db="EMBL/GenBank/DDBJ databases">
        <title>Phylogenomic reconstructions and comparative analyses of Kickxellomycotina fungi.</title>
        <authorList>
            <person name="Reynolds N.K."/>
            <person name="Stajich J.E."/>
            <person name="Barry K."/>
            <person name="Grigoriev I.V."/>
            <person name="Crous P."/>
            <person name="Smith M.E."/>
        </authorList>
    </citation>
    <scope>NUCLEOTIDE SEQUENCE</scope>
    <source>
        <strain evidence="8">BCRC 34297</strain>
    </source>
</reference>
<accession>A0A9W8H1A0</accession>
<dbReference type="GO" id="GO:0046983">
    <property type="term" value="F:protein dimerization activity"/>
    <property type="evidence" value="ECO:0007669"/>
    <property type="project" value="InterPro"/>
</dbReference>
<evidence type="ECO:0000256" key="1">
    <source>
        <dbReference type="ARBA" id="ARBA00004123"/>
    </source>
</evidence>
<dbReference type="GO" id="GO:0000978">
    <property type="term" value="F:RNA polymerase II cis-regulatory region sequence-specific DNA binding"/>
    <property type="evidence" value="ECO:0007669"/>
    <property type="project" value="TreeGrafter"/>
</dbReference>
<comment type="caution">
    <text evidence="8">The sequence shown here is derived from an EMBL/GenBank/DDBJ whole genome shotgun (WGS) entry which is preliminary data.</text>
</comment>
<keyword evidence="9" id="KW-1185">Reference proteome</keyword>
<evidence type="ECO:0000256" key="2">
    <source>
        <dbReference type="ARBA" id="ARBA00023015"/>
    </source>
</evidence>
<keyword evidence="3" id="KW-0238">DNA-binding</keyword>
<feature type="region of interest" description="Disordered" evidence="6">
    <location>
        <begin position="184"/>
        <end position="327"/>
    </location>
</feature>
<organism evidence="8 9">
    <name type="scientific">Coemansia pectinata</name>
    <dbReference type="NCBI Taxonomy" id="1052879"/>
    <lineage>
        <taxon>Eukaryota</taxon>
        <taxon>Fungi</taxon>
        <taxon>Fungi incertae sedis</taxon>
        <taxon>Zoopagomycota</taxon>
        <taxon>Kickxellomycotina</taxon>
        <taxon>Kickxellomycetes</taxon>
        <taxon>Kickxellales</taxon>
        <taxon>Kickxellaceae</taxon>
        <taxon>Coemansia</taxon>
    </lineage>
</organism>
<evidence type="ECO:0000313" key="8">
    <source>
        <dbReference type="EMBL" id="KAJ2753383.1"/>
    </source>
</evidence>
<dbReference type="AlphaFoldDB" id="A0A9W8H1A0"/>
<dbReference type="PANTHER" id="PTHR45776:SF2">
    <property type="entry name" value="MIP04163P"/>
    <property type="match status" value="1"/>
</dbReference>
<dbReference type="GO" id="GO:0005634">
    <property type="term" value="C:nucleus"/>
    <property type="evidence" value="ECO:0007669"/>
    <property type="project" value="UniProtKB-SubCell"/>
</dbReference>
<feature type="compositionally biased region" description="Polar residues" evidence="6">
    <location>
        <begin position="1"/>
        <end position="19"/>
    </location>
</feature>